<organism evidence="2 3">
    <name type="scientific">Lentinula raphanica</name>
    <dbReference type="NCBI Taxonomy" id="153919"/>
    <lineage>
        <taxon>Eukaryota</taxon>
        <taxon>Fungi</taxon>
        <taxon>Dikarya</taxon>
        <taxon>Basidiomycota</taxon>
        <taxon>Agaricomycotina</taxon>
        <taxon>Agaricomycetes</taxon>
        <taxon>Agaricomycetidae</taxon>
        <taxon>Agaricales</taxon>
        <taxon>Marasmiineae</taxon>
        <taxon>Omphalotaceae</taxon>
        <taxon>Lentinula</taxon>
    </lineage>
</organism>
<accession>A0AA38PH50</accession>
<keyword evidence="1" id="KW-0175">Coiled coil</keyword>
<reference evidence="2" key="1">
    <citation type="submission" date="2022-08" db="EMBL/GenBank/DDBJ databases">
        <authorList>
            <consortium name="DOE Joint Genome Institute"/>
            <person name="Min B."/>
            <person name="Riley R."/>
            <person name="Sierra-Patev S."/>
            <person name="Naranjo-Ortiz M."/>
            <person name="Looney B."/>
            <person name="Konkel Z."/>
            <person name="Slot J.C."/>
            <person name="Sakamoto Y."/>
            <person name="Steenwyk J.L."/>
            <person name="Rokas A."/>
            <person name="Carro J."/>
            <person name="Camarero S."/>
            <person name="Ferreira P."/>
            <person name="Molpeceres G."/>
            <person name="Ruiz-Duenas F.J."/>
            <person name="Serrano A."/>
            <person name="Henrissat B."/>
            <person name="Drula E."/>
            <person name="Hughes K.W."/>
            <person name="Mata J.L."/>
            <person name="Ishikawa N.K."/>
            <person name="Vargas-Isla R."/>
            <person name="Ushijima S."/>
            <person name="Smith C.A."/>
            <person name="Ahrendt S."/>
            <person name="Andreopoulos W."/>
            <person name="He G."/>
            <person name="Labutti K."/>
            <person name="Lipzen A."/>
            <person name="Ng V."/>
            <person name="Sandor L."/>
            <person name="Barry K."/>
            <person name="Martinez A.T."/>
            <person name="Xiao Y."/>
            <person name="Gibbons J.G."/>
            <person name="Terashima K."/>
            <person name="Hibbett D.S."/>
            <person name="Grigoriev I.V."/>
        </authorList>
    </citation>
    <scope>NUCLEOTIDE SEQUENCE</scope>
    <source>
        <strain evidence="2">TFB9207</strain>
    </source>
</reference>
<comment type="caution">
    <text evidence="2">The sequence shown here is derived from an EMBL/GenBank/DDBJ whole genome shotgun (WGS) entry which is preliminary data.</text>
</comment>
<feature type="coiled-coil region" evidence="1">
    <location>
        <begin position="299"/>
        <end position="326"/>
    </location>
</feature>
<dbReference type="EMBL" id="MU805994">
    <property type="protein sequence ID" value="KAJ3842808.1"/>
    <property type="molecule type" value="Genomic_DNA"/>
</dbReference>
<proteinExistence type="predicted"/>
<evidence type="ECO:0000313" key="2">
    <source>
        <dbReference type="EMBL" id="KAJ3842808.1"/>
    </source>
</evidence>
<protein>
    <submittedName>
        <fullName evidence="2">Uncharacterized protein</fullName>
    </submittedName>
</protein>
<keyword evidence="3" id="KW-1185">Reference proteome</keyword>
<dbReference type="AlphaFoldDB" id="A0AA38PH50"/>
<gene>
    <name evidence="2" type="ORF">F5878DRAFT_657308</name>
</gene>
<evidence type="ECO:0000256" key="1">
    <source>
        <dbReference type="SAM" id="Coils"/>
    </source>
</evidence>
<dbReference type="Proteomes" id="UP001163846">
    <property type="component" value="Unassembled WGS sequence"/>
</dbReference>
<evidence type="ECO:0000313" key="3">
    <source>
        <dbReference type="Proteomes" id="UP001163846"/>
    </source>
</evidence>
<sequence length="504" mass="55588">MNEQTARLTDNYPNDYTDFYGSGTPCIFKTGPEWPTRKGPEARHFVREARHIHRHHIQDIQWTSLNPVAYANAGDAKAFCSFVLSIGVKQYSLFYDAAVAAAEVVHKILADTGFPTIEVAFVESVVRVFSRSGIPGPAGQVPVSTGQQQVTGQDVGGKIPAGQVTGMTRPGLVKTLGQSLLALPGSSRSIPFSMMFPNCGSRSPAISVLPSHPADNDTKRVVLLTCAHVAHPLSVSPNENIGQIPDEILALSNGSFDAAIEALKKDIEAFSHSVPRWKSIFARLGEPVEGEDSDVTASRKRHTLRVEDALERINKAKALHNELTQHHGTPDQRIPVTFRLVGWQIFGDTMYPQPIDRPNYSYPEDGLLQAYGVVEDAEFRNPQHLDIHNENCLLVVKNGMKTGTTFGRVNSLESFTHCDYGDNNTHHTFIEFAVYRYDHNHPSFSEPGDLGSIILARDGHIVGLLTGGAGLTTSTEITYITPYWWIEQQIKAKFPQSSFYEVVQ</sequence>
<name>A0AA38PH50_9AGAR</name>